<name>A0A2G5ST54_9PELO</name>
<keyword evidence="1" id="KW-0472">Membrane</keyword>
<dbReference type="PANTHER" id="PTHR46045:SF4">
    <property type="entry name" value="SERPENTINE RECEPTOR, CLASS T"/>
    <property type="match status" value="1"/>
</dbReference>
<organism evidence="2 3">
    <name type="scientific">Caenorhabditis nigoni</name>
    <dbReference type="NCBI Taxonomy" id="1611254"/>
    <lineage>
        <taxon>Eukaryota</taxon>
        <taxon>Metazoa</taxon>
        <taxon>Ecdysozoa</taxon>
        <taxon>Nematoda</taxon>
        <taxon>Chromadorea</taxon>
        <taxon>Rhabditida</taxon>
        <taxon>Rhabditina</taxon>
        <taxon>Rhabditomorpha</taxon>
        <taxon>Rhabditoidea</taxon>
        <taxon>Rhabditidae</taxon>
        <taxon>Peloderinae</taxon>
        <taxon>Caenorhabditis</taxon>
    </lineage>
</organism>
<feature type="transmembrane region" description="Helical" evidence="1">
    <location>
        <begin position="159"/>
        <end position="177"/>
    </location>
</feature>
<feature type="transmembrane region" description="Helical" evidence="1">
    <location>
        <begin position="206"/>
        <end position="227"/>
    </location>
</feature>
<sequence>MSLSQTIKAIAMTTANASIFSDSLPKIAGDIPDEFGWNVASIVGIILILIEACCEIFYAFKIFQMIYKYVISNQKNLLHFYFLVSIGLMGSANFTYLVFDMMALQLPAANVRFLAIEIIKIAHFVTEYYSIFFTYLFCLLRFLLYAFPGNPLKVNTWILFIYFFLTIPLSCIPFFFLESEQGYYVWDLEQIYDSFVDRSYNYGDRIVIFVLFIASFLVLSTNVVYAVYANKRKNSSRPFQRKEKRSLFLTTLSMILPFIFNAIYGILSSSDSIFVQSFLIIRTVFIVSGNLLVVEIFYETHGIFRKKKQASISTVGPSPNFSPKVSVTPRTVIRQL</sequence>
<evidence type="ECO:0000256" key="1">
    <source>
        <dbReference type="SAM" id="Phobius"/>
    </source>
</evidence>
<gene>
    <name evidence="2" type="primary">Cnig_chr_X.g24258</name>
    <name evidence="2" type="ORF">B9Z55_024258</name>
</gene>
<keyword evidence="1" id="KW-0812">Transmembrane</keyword>
<dbReference type="PANTHER" id="PTHR46045">
    <property type="entry name" value="SERPENTINE RECEPTOR, CLASS U-RELATED"/>
    <property type="match status" value="1"/>
</dbReference>
<keyword evidence="3" id="KW-1185">Reference proteome</keyword>
<reference evidence="3" key="1">
    <citation type="submission" date="2017-10" db="EMBL/GenBank/DDBJ databases">
        <title>Rapid genome shrinkage in a self-fertile nematode reveals novel sperm competition proteins.</title>
        <authorList>
            <person name="Yin D."/>
            <person name="Schwarz E.M."/>
            <person name="Thomas C.G."/>
            <person name="Felde R.L."/>
            <person name="Korf I.F."/>
            <person name="Cutter A.D."/>
            <person name="Schartner C.M."/>
            <person name="Ralston E.J."/>
            <person name="Meyer B.J."/>
            <person name="Haag E.S."/>
        </authorList>
    </citation>
    <scope>NUCLEOTIDE SEQUENCE [LARGE SCALE GENOMIC DNA]</scope>
    <source>
        <strain evidence="3">JU1422</strain>
    </source>
</reference>
<protein>
    <submittedName>
        <fullName evidence="2">Uncharacterized protein</fullName>
    </submittedName>
</protein>
<dbReference type="AlphaFoldDB" id="A0A2G5ST54"/>
<feature type="transmembrane region" description="Helical" evidence="1">
    <location>
        <begin position="80"/>
        <end position="99"/>
    </location>
</feature>
<comment type="caution">
    <text evidence="2">The sequence shown here is derived from an EMBL/GenBank/DDBJ whole genome shotgun (WGS) entry which is preliminary data.</text>
</comment>
<keyword evidence="1" id="KW-1133">Transmembrane helix</keyword>
<proteinExistence type="predicted"/>
<evidence type="ECO:0000313" key="3">
    <source>
        <dbReference type="Proteomes" id="UP000230233"/>
    </source>
</evidence>
<dbReference type="InterPro" id="IPR003839">
    <property type="entry name" value="7TM_GPCR_serpentine_rcpt_Sru"/>
</dbReference>
<feature type="transmembrane region" description="Helical" evidence="1">
    <location>
        <begin position="35"/>
        <end position="60"/>
    </location>
</feature>
<dbReference type="Pfam" id="PF10322">
    <property type="entry name" value="7TM_GPCR_Sru"/>
    <property type="match status" value="1"/>
</dbReference>
<feature type="transmembrane region" description="Helical" evidence="1">
    <location>
        <begin position="128"/>
        <end position="147"/>
    </location>
</feature>
<evidence type="ECO:0000313" key="2">
    <source>
        <dbReference type="EMBL" id="PIC18325.1"/>
    </source>
</evidence>
<feature type="transmembrane region" description="Helical" evidence="1">
    <location>
        <begin position="273"/>
        <end position="298"/>
    </location>
</feature>
<dbReference type="EMBL" id="PDUG01000006">
    <property type="protein sequence ID" value="PIC18325.1"/>
    <property type="molecule type" value="Genomic_DNA"/>
</dbReference>
<dbReference type="Proteomes" id="UP000230233">
    <property type="component" value="Chromosome X"/>
</dbReference>
<accession>A0A2G5ST54</accession>
<dbReference type="OrthoDB" id="10416493at2759"/>
<feature type="transmembrane region" description="Helical" evidence="1">
    <location>
        <begin position="247"/>
        <end position="267"/>
    </location>
</feature>